<protein>
    <submittedName>
        <fullName evidence="2">Uncharacterized protein</fullName>
    </submittedName>
</protein>
<reference evidence="2 3" key="1">
    <citation type="submission" date="2018-09" db="EMBL/GenBank/DDBJ databases">
        <title>A high-quality reference genome of wild soybean provides a powerful tool to mine soybean genomes.</title>
        <authorList>
            <person name="Xie M."/>
            <person name="Chung C.Y.L."/>
            <person name="Li M.-W."/>
            <person name="Wong F.-L."/>
            <person name="Chan T.-F."/>
            <person name="Lam H.-M."/>
        </authorList>
    </citation>
    <scope>NUCLEOTIDE SEQUENCE [LARGE SCALE GENOMIC DNA]</scope>
    <source>
        <strain evidence="3">cv. W05</strain>
        <tissue evidence="2">Hypocotyl of etiolated seedlings</tissue>
    </source>
</reference>
<organism evidence="2 3">
    <name type="scientific">Glycine soja</name>
    <name type="common">Wild soybean</name>
    <dbReference type="NCBI Taxonomy" id="3848"/>
    <lineage>
        <taxon>Eukaryota</taxon>
        <taxon>Viridiplantae</taxon>
        <taxon>Streptophyta</taxon>
        <taxon>Embryophyta</taxon>
        <taxon>Tracheophyta</taxon>
        <taxon>Spermatophyta</taxon>
        <taxon>Magnoliopsida</taxon>
        <taxon>eudicotyledons</taxon>
        <taxon>Gunneridae</taxon>
        <taxon>Pentapetalae</taxon>
        <taxon>rosids</taxon>
        <taxon>fabids</taxon>
        <taxon>Fabales</taxon>
        <taxon>Fabaceae</taxon>
        <taxon>Papilionoideae</taxon>
        <taxon>50 kb inversion clade</taxon>
        <taxon>NPAAA clade</taxon>
        <taxon>indigoferoid/millettioid clade</taxon>
        <taxon>Phaseoleae</taxon>
        <taxon>Glycine</taxon>
        <taxon>Glycine subgen. Soja</taxon>
    </lineage>
</organism>
<dbReference type="EMBL" id="QZWG01000008">
    <property type="protein sequence ID" value="RZB97050.1"/>
    <property type="molecule type" value="Genomic_DNA"/>
</dbReference>
<evidence type="ECO:0000313" key="3">
    <source>
        <dbReference type="Proteomes" id="UP000289340"/>
    </source>
</evidence>
<sequence>MSHSHFFSPPFLQPLLLSSSALSFPFLPPLAPLLLFPPSPFATSLSPFFFLWPLPLPQSPSSSLPLSILPPATSIELKLVQRPSRFFYKNSFSTLKIYTTPLLPTADNVPEKGQSVRGDAPNGKGKSLPKILVGVENIILQCLKMASNEITTEAPIMATELDTDPAAPASGPGAGAGTGDCPETKSRAEAEKKSATIRATAKDLKETA</sequence>
<feature type="compositionally biased region" description="Basic and acidic residues" evidence="1">
    <location>
        <begin position="182"/>
        <end position="208"/>
    </location>
</feature>
<dbReference type="Proteomes" id="UP000289340">
    <property type="component" value="Chromosome 8"/>
</dbReference>
<evidence type="ECO:0000313" key="2">
    <source>
        <dbReference type="EMBL" id="RZB97050.1"/>
    </source>
</evidence>
<accession>A0A445JF12</accession>
<evidence type="ECO:0000256" key="1">
    <source>
        <dbReference type="SAM" id="MobiDB-lite"/>
    </source>
</evidence>
<keyword evidence="3" id="KW-1185">Reference proteome</keyword>
<name>A0A445JF12_GLYSO</name>
<proteinExistence type="predicted"/>
<feature type="region of interest" description="Disordered" evidence="1">
    <location>
        <begin position="163"/>
        <end position="208"/>
    </location>
</feature>
<gene>
    <name evidence="2" type="ORF">D0Y65_020644</name>
</gene>
<dbReference type="AlphaFoldDB" id="A0A445JF12"/>
<comment type="caution">
    <text evidence="2">The sequence shown here is derived from an EMBL/GenBank/DDBJ whole genome shotgun (WGS) entry which is preliminary data.</text>
</comment>